<dbReference type="VEuPathDB" id="FungiDB:PSHT_05709"/>
<comment type="subcellular location">
    <subcellularLocation>
        <location evidence="1">Nucleus membrane</location>
        <topology evidence="1">Peripheral membrane protein</topology>
        <orientation evidence="1">Cytoplasmic side</orientation>
    </subcellularLocation>
    <subcellularLocation>
        <location evidence="3">Nucleus membrane</location>
        <topology evidence="3">Peripheral membrane protein</topology>
        <orientation evidence="3">Nucleoplasmic side</orientation>
    </subcellularLocation>
    <subcellularLocation>
        <location evidence="2">Nucleus</location>
        <location evidence="2">Nuclear pore complex</location>
    </subcellularLocation>
</comment>
<keyword evidence="9" id="KW-0906">Nuclear pore complex</keyword>
<evidence type="ECO:0000256" key="9">
    <source>
        <dbReference type="ARBA" id="ARBA00023132"/>
    </source>
</evidence>
<evidence type="ECO:0000259" key="15">
    <source>
        <dbReference type="Pfam" id="PF05064"/>
    </source>
</evidence>
<gene>
    <name evidence="16" type="ORF">PSTT_00677</name>
</gene>
<feature type="compositionally biased region" description="Polar residues" evidence="14">
    <location>
        <begin position="248"/>
        <end position="259"/>
    </location>
</feature>
<dbReference type="AlphaFoldDB" id="A0A2S4W6J7"/>
<dbReference type="VEuPathDB" id="FungiDB:PSTT_00677"/>
<feature type="region of interest" description="Disordered" evidence="14">
    <location>
        <begin position="525"/>
        <end position="545"/>
    </location>
</feature>
<dbReference type="GO" id="GO:0006405">
    <property type="term" value="P:RNA export from nucleus"/>
    <property type="evidence" value="ECO:0007669"/>
    <property type="project" value="TreeGrafter"/>
</dbReference>
<dbReference type="GO" id="GO:0031965">
    <property type="term" value="C:nuclear membrane"/>
    <property type="evidence" value="ECO:0007669"/>
    <property type="project" value="UniProtKB-SubCell"/>
</dbReference>
<evidence type="ECO:0000256" key="11">
    <source>
        <dbReference type="ARBA" id="ARBA00068864"/>
    </source>
</evidence>
<dbReference type="Gene3D" id="1.20.5.170">
    <property type="match status" value="1"/>
</dbReference>
<evidence type="ECO:0000256" key="12">
    <source>
        <dbReference type="ARBA" id="ARBA00078941"/>
    </source>
</evidence>
<evidence type="ECO:0000256" key="13">
    <source>
        <dbReference type="ARBA" id="ARBA00081079"/>
    </source>
</evidence>
<keyword evidence="10" id="KW-0539">Nucleus</keyword>
<protein>
    <recommendedName>
        <fullName evidence="11">Nucleoporin NSP1</fullName>
    </recommendedName>
    <alternativeName>
        <fullName evidence="12">Nuclear pore protein NSP1</fullName>
    </alternativeName>
    <alternativeName>
        <fullName evidence="13">Nucleoskeletal-like protein</fullName>
    </alternativeName>
</protein>
<name>A0A2S4W6J7_9BASI</name>
<keyword evidence="17" id="KW-1185">Reference proteome</keyword>
<evidence type="ECO:0000256" key="1">
    <source>
        <dbReference type="ARBA" id="ARBA00004335"/>
    </source>
</evidence>
<proteinExistence type="inferred from homology"/>
<evidence type="ECO:0000313" key="16">
    <source>
        <dbReference type="EMBL" id="POW17307.1"/>
    </source>
</evidence>
<feature type="compositionally biased region" description="Low complexity" evidence="14">
    <location>
        <begin position="620"/>
        <end position="641"/>
    </location>
</feature>
<reference evidence="16" key="1">
    <citation type="submission" date="2017-12" db="EMBL/GenBank/DDBJ databases">
        <title>Gene loss provides genomic basis for host adaptation in cereal stripe rust fungi.</title>
        <authorList>
            <person name="Xia C."/>
        </authorList>
    </citation>
    <scope>NUCLEOTIDE SEQUENCE [LARGE SCALE GENOMIC DNA]</scope>
    <source>
        <strain evidence="16">93-210</strain>
    </source>
</reference>
<feature type="compositionally biased region" description="Low complexity" evidence="14">
    <location>
        <begin position="149"/>
        <end position="163"/>
    </location>
</feature>
<feature type="compositionally biased region" description="Low complexity" evidence="14">
    <location>
        <begin position="474"/>
        <end position="483"/>
    </location>
</feature>
<dbReference type="FunFam" id="1.20.5.170:FF:000040">
    <property type="entry name" value="Nuclear pore glycoprotein p62"/>
    <property type="match status" value="1"/>
</dbReference>
<keyword evidence="5" id="KW-0813">Transport</keyword>
<evidence type="ECO:0000256" key="7">
    <source>
        <dbReference type="ARBA" id="ARBA00022927"/>
    </source>
</evidence>
<dbReference type="PANTHER" id="PTHR12084">
    <property type="entry name" value="NUCLEAR PORE GLYCOPROTEIN P62-RELATED"/>
    <property type="match status" value="1"/>
</dbReference>
<evidence type="ECO:0000256" key="10">
    <source>
        <dbReference type="ARBA" id="ARBA00023242"/>
    </source>
</evidence>
<feature type="compositionally biased region" description="Polar residues" evidence="14">
    <location>
        <begin position="463"/>
        <end position="473"/>
    </location>
</feature>
<dbReference type="GO" id="GO:0017056">
    <property type="term" value="F:structural constituent of nuclear pore"/>
    <property type="evidence" value="ECO:0007669"/>
    <property type="project" value="InterPro"/>
</dbReference>
<evidence type="ECO:0000256" key="3">
    <source>
        <dbReference type="ARBA" id="ARBA00004620"/>
    </source>
</evidence>
<feature type="compositionally biased region" description="Low complexity" evidence="14">
    <location>
        <begin position="260"/>
        <end position="286"/>
    </location>
</feature>
<feature type="compositionally biased region" description="Low complexity" evidence="14">
    <location>
        <begin position="326"/>
        <end position="338"/>
    </location>
</feature>
<evidence type="ECO:0000256" key="8">
    <source>
        <dbReference type="ARBA" id="ARBA00023010"/>
    </source>
</evidence>
<dbReference type="Pfam" id="PF05064">
    <property type="entry name" value="Nsp1_C"/>
    <property type="match status" value="1"/>
</dbReference>
<evidence type="ECO:0000256" key="6">
    <source>
        <dbReference type="ARBA" id="ARBA00022816"/>
    </source>
</evidence>
<comment type="caution">
    <text evidence="16">The sequence shown here is derived from an EMBL/GenBank/DDBJ whole genome shotgun (WGS) entry which is preliminary data.</text>
</comment>
<accession>A0A2S4W6J7</accession>
<dbReference type="GO" id="GO:0005543">
    <property type="term" value="F:phospholipid binding"/>
    <property type="evidence" value="ECO:0007669"/>
    <property type="project" value="TreeGrafter"/>
</dbReference>
<feature type="region of interest" description="Disordered" evidence="14">
    <location>
        <begin position="149"/>
        <end position="348"/>
    </location>
</feature>
<feature type="compositionally biased region" description="Polar residues" evidence="14">
    <location>
        <begin position="339"/>
        <end position="348"/>
    </location>
</feature>
<feature type="region of interest" description="Disordered" evidence="14">
    <location>
        <begin position="462"/>
        <end position="489"/>
    </location>
</feature>
<feature type="region of interest" description="Disordered" evidence="14">
    <location>
        <begin position="1"/>
        <end position="35"/>
    </location>
</feature>
<dbReference type="InterPro" id="IPR007758">
    <property type="entry name" value="Nucleoporin_NSP1_C"/>
</dbReference>
<feature type="domain" description="Nucleoporin NSP1-like C-terminal" evidence="15">
    <location>
        <begin position="371"/>
        <end position="472"/>
    </location>
</feature>
<evidence type="ECO:0000256" key="5">
    <source>
        <dbReference type="ARBA" id="ARBA00022448"/>
    </source>
</evidence>
<dbReference type="PANTHER" id="PTHR12084:SF0">
    <property type="entry name" value="NUCLEAR PORE GLYCOPROTEIN P62"/>
    <property type="match status" value="1"/>
</dbReference>
<feature type="compositionally biased region" description="Polar residues" evidence="14">
    <location>
        <begin position="304"/>
        <end position="318"/>
    </location>
</feature>
<dbReference type="GO" id="GO:0051028">
    <property type="term" value="P:mRNA transport"/>
    <property type="evidence" value="ECO:0007669"/>
    <property type="project" value="UniProtKB-KW"/>
</dbReference>
<comment type="similarity">
    <text evidence="4">Belongs to the nucleoporin NSP1/NUP62 family.</text>
</comment>
<dbReference type="GO" id="GO:0044613">
    <property type="term" value="C:nuclear pore central transport channel"/>
    <property type="evidence" value="ECO:0007669"/>
    <property type="project" value="TreeGrafter"/>
</dbReference>
<feature type="region of interest" description="Disordered" evidence="14">
    <location>
        <begin position="613"/>
        <end position="653"/>
    </location>
</feature>
<keyword evidence="7" id="KW-0653">Protein transport</keyword>
<feature type="compositionally biased region" description="Polar residues" evidence="14">
    <location>
        <begin position="173"/>
        <end position="202"/>
    </location>
</feature>
<evidence type="ECO:0000256" key="14">
    <source>
        <dbReference type="SAM" id="MobiDB-lite"/>
    </source>
</evidence>
<keyword evidence="6" id="KW-0509">mRNA transport</keyword>
<dbReference type="EMBL" id="PKSL01000003">
    <property type="protein sequence ID" value="POW17307.1"/>
    <property type="molecule type" value="Genomic_DNA"/>
</dbReference>
<evidence type="ECO:0000313" key="17">
    <source>
        <dbReference type="Proteomes" id="UP000239156"/>
    </source>
</evidence>
<dbReference type="GO" id="GO:0006606">
    <property type="term" value="P:protein import into nucleus"/>
    <property type="evidence" value="ECO:0007669"/>
    <property type="project" value="TreeGrafter"/>
</dbReference>
<dbReference type="Proteomes" id="UP000239156">
    <property type="component" value="Unassembled WGS sequence"/>
</dbReference>
<organism evidence="16 17">
    <name type="scientific">Puccinia striiformis</name>
    <dbReference type="NCBI Taxonomy" id="27350"/>
    <lineage>
        <taxon>Eukaryota</taxon>
        <taxon>Fungi</taxon>
        <taxon>Dikarya</taxon>
        <taxon>Basidiomycota</taxon>
        <taxon>Pucciniomycotina</taxon>
        <taxon>Pucciniomycetes</taxon>
        <taxon>Pucciniales</taxon>
        <taxon>Pucciniaceae</taxon>
        <taxon>Puccinia</taxon>
    </lineage>
</organism>
<sequence length="653" mass="66550">MSDANKPSAPLFGAPASGGSMFGNQGGKSTTFPFGGPSSFGASQAGCRINYSSVKSVQADSSQSFSFSPAAFSSNAGGTSNANTTTSSSLFGGGGNTLGAAPSAPKPLFGNTNTGLAGTASSTTSNLFGSNANSNTSNIFGGGMTVAGSSSNTNQTTTAASAAKPSLFGGAPSNPTAGTNLSGNPTPTNTGIAPASNTTGSSFAFGAPAANQPPKDANTPGSIFGGAQAPKPAATTTGSLFGAKPAEATSNPTPLFGNNLTPAGTSTSTATTAAPPSSSLFSSNTLKANPASELPAKSPATLFGNMNSGLASKSTAPVKSSPLAMGSSTTTTAGEGSSQQTANKPATSFSSAIKTAAGTPPATPSTTKPNINLAPSLLKGKTLEDLVARWNSELDERVEDFKHTANEIAAWDQVLIQNGDQISMLYEELQQIEPIQNSIDQTLDYVETQQQELSAALEDYERQLSSSNQAQDFSTTSSGRTRTAAQEREEAYKTAEEVHVQLNDMASSLGTMIAELNSLAGPGNKIDESSALTEGGIPSGSSSTSNEDPIVQIAGILNAHLGSLNWIGEITQELGTKVNELESRVSNTKVEFGLESNLANNHHNHRQQIEFNNSDESNHHNSLSNVGLNNGSNLHSGFGNSRVHNGLSPYPRR</sequence>
<evidence type="ECO:0000256" key="2">
    <source>
        <dbReference type="ARBA" id="ARBA00004567"/>
    </source>
</evidence>
<evidence type="ECO:0000256" key="4">
    <source>
        <dbReference type="ARBA" id="ARBA00005911"/>
    </source>
</evidence>
<dbReference type="InterPro" id="IPR026010">
    <property type="entry name" value="NSP1/NUP62"/>
</dbReference>
<keyword evidence="8" id="KW-0811">Translocation</keyword>